<dbReference type="InterPro" id="IPR018114">
    <property type="entry name" value="TRYPSIN_HIS"/>
</dbReference>
<proteinExistence type="predicted"/>
<dbReference type="EMBL" id="BAAAPC010000011">
    <property type="protein sequence ID" value="GAA1999149.1"/>
    <property type="molecule type" value="Genomic_DNA"/>
</dbReference>
<comment type="caution">
    <text evidence="4">The sequence shown here is derived from an EMBL/GenBank/DDBJ whole genome shotgun (WGS) entry which is preliminary data.</text>
</comment>
<reference evidence="4 5" key="1">
    <citation type="journal article" date="2019" name="Int. J. Syst. Evol. Microbiol.">
        <title>The Global Catalogue of Microorganisms (GCM) 10K type strain sequencing project: providing services to taxonomists for standard genome sequencing and annotation.</title>
        <authorList>
            <consortium name="The Broad Institute Genomics Platform"/>
            <consortium name="The Broad Institute Genome Sequencing Center for Infectious Disease"/>
            <person name="Wu L."/>
            <person name="Ma J."/>
        </authorList>
    </citation>
    <scope>NUCLEOTIDE SEQUENCE [LARGE SCALE GENOMIC DNA]</scope>
    <source>
        <strain evidence="4 5">JCM 15313</strain>
    </source>
</reference>
<gene>
    <name evidence="4" type="ORF">GCM10009799_27830</name>
</gene>
<feature type="domain" description="Peptidase S1" evidence="3">
    <location>
        <begin position="111"/>
        <end position="283"/>
    </location>
</feature>
<evidence type="ECO:0000256" key="1">
    <source>
        <dbReference type="ARBA" id="ARBA00022729"/>
    </source>
</evidence>
<evidence type="ECO:0000259" key="3">
    <source>
        <dbReference type="Pfam" id="PF00089"/>
    </source>
</evidence>
<feature type="region of interest" description="Disordered" evidence="2">
    <location>
        <begin position="77"/>
        <end position="99"/>
    </location>
</feature>
<protein>
    <submittedName>
        <fullName evidence="4">Peptidase</fullName>
    </submittedName>
</protein>
<feature type="region of interest" description="Disordered" evidence="2">
    <location>
        <begin position="8"/>
        <end position="39"/>
    </location>
</feature>
<dbReference type="Gene3D" id="2.40.10.10">
    <property type="entry name" value="Trypsin-like serine proteases"/>
    <property type="match status" value="2"/>
</dbReference>
<dbReference type="InterPro" id="IPR009003">
    <property type="entry name" value="Peptidase_S1_PA"/>
</dbReference>
<keyword evidence="5" id="KW-1185">Reference proteome</keyword>
<evidence type="ECO:0000313" key="5">
    <source>
        <dbReference type="Proteomes" id="UP001501585"/>
    </source>
</evidence>
<dbReference type="PANTHER" id="PTHR15462">
    <property type="entry name" value="SERINE PROTEASE"/>
    <property type="match status" value="1"/>
</dbReference>
<evidence type="ECO:0000256" key="2">
    <source>
        <dbReference type="SAM" id="MobiDB-lite"/>
    </source>
</evidence>
<dbReference type="InterPro" id="IPR001254">
    <property type="entry name" value="Trypsin_dom"/>
</dbReference>
<dbReference type="Pfam" id="PF00089">
    <property type="entry name" value="Trypsin"/>
    <property type="match status" value="1"/>
</dbReference>
<feature type="compositionally biased region" description="Low complexity" evidence="2">
    <location>
        <begin position="21"/>
        <end position="37"/>
    </location>
</feature>
<dbReference type="InterPro" id="IPR043504">
    <property type="entry name" value="Peptidase_S1_PA_chymotrypsin"/>
</dbReference>
<dbReference type="PANTHER" id="PTHR15462:SF19">
    <property type="entry name" value="PEPTIDASE S1 DOMAIN-CONTAINING PROTEIN"/>
    <property type="match status" value="1"/>
</dbReference>
<dbReference type="SUPFAM" id="SSF50494">
    <property type="entry name" value="Trypsin-like serine proteases"/>
    <property type="match status" value="1"/>
</dbReference>
<organism evidence="4 5">
    <name type="scientific">Nocardiopsis rhodophaea</name>
    <dbReference type="NCBI Taxonomy" id="280238"/>
    <lineage>
        <taxon>Bacteria</taxon>
        <taxon>Bacillati</taxon>
        <taxon>Actinomycetota</taxon>
        <taxon>Actinomycetes</taxon>
        <taxon>Streptosporangiales</taxon>
        <taxon>Nocardiopsidaceae</taxon>
        <taxon>Nocardiopsis</taxon>
    </lineage>
</organism>
<feature type="compositionally biased region" description="Polar residues" evidence="2">
    <location>
        <begin position="82"/>
        <end position="95"/>
    </location>
</feature>
<dbReference type="PROSITE" id="PS00134">
    <property type="entry name" value="TRYPSIN_HIS"/>
    <property type="match status" value="1"/>
</dbReference>
<keyword evidence="1" id="KW-0732">Signal</keyword>
<evidence type="ECO:0000313" key="4">
    <source>
        <dbReference type="EMBL" id="GAA1999149.1"/>
    </source>
</evidence>
<accession>A0ABN2T5R4</accession>
<name>A0ABN2T5R4_9ACTN</name>
<dbReference type="InterPro" id="IPR050966">
    <property type="entry name" value="Glutamyl_endopeptidase"/>
</dbReference>
<sequence length="315" mass="33762">MALSLVVAGAPSATADPTDNAPSARSPSSSVVRQSAAHGPAEQADVLAYWTRERMDEAVPLGRLLDGVTADLPQLHLGPAQRSRTAAPRSTSTGERWTHGGRVARTTGKVYLTMDGRDFTCSASVVNAENRDTVLTAGHCLKDGAGSWARNWTFVPAYADGREPYGRFTARELLVPARWAKKADESFDFGAAVLNTTDGTHVQDHTGAQRVAFNRQPQQSYAFGYPSTPPYRGDHLHYCSGGTRADRGGTTANGMRCVMTRGSSGGPWLADFDPATGIGTLVSVISFKYVADPSTQYGPRLGAEARRLYQRARAL</sequence>
<dbReference type="Proteomes" id="UP001501585">
    <property type="component" value="Unassembled WGS sequence"/>
</dbReference>